<dbReference type="PANTHER" id="PTHR43707">
    <property type="entry name" value="HISTIDYL-TRNA SYNTHETASE"/>
    <property type="match status" value="1"/>
</dbReference>
<dbReference type="PANTHER" id="PTHR43707:SF6">
    <property type="entry name" value="ATP PHOSPHORIBOSYLTRANSFERASE REGULATORY SUBUNIT"/>
    <property type="match status" value="1"/>
</dbReference>
<evidence type="ECO:0000256" key="2">
    <source>
        <dbReference type="ARBA" id="ARBA00004667"/>
    </source>
</evidence>
<evidence type="ECO:0000256" key="4">
    <source>
        <dbReference type="ARBA" id="ARBA00020397"/>
    </source>
</evidence>
<name>A0A174YR47_9FIRM</name>
<dbReference type="OrthoDB" id="9800814at2"/>
<evidence type="ECO:0000313" key="12">
    <source>
        <dbReference type="EMBL" id="CUQ76162.1"/>
    </source>
</evidence>
<dbReference type="GO" id="GO:0005737">
    <property type="term" value="C:cytoplasm"/>
    <property type="evidence" value="ECO:0007669"/>
    <property type="project" value="UniProtKB-SubCell"/>
</dbReference>
<dbReference type="SUPFAM" id="SSF55681">
    <property type="entry name" value="Class II aaRS and biotin synthetases"/>
    <property type="match status" value="1"/>
</dbReference>
<gene>
    <name evidence="9 12" type="primary">hisZ</name>
    <name evidence="12" type="ORF">ERS852490_00902</name>
</gene>
<dbReference type="PIRSF" id="PIRSF001549">
    <property type="entry name" value="His-tRNA_synth"/>
    <property type="match status" value="1"/>
</dbReference>
<dbReference type="RefSeq" id="WP_055214952.1">
    <property type="nucleotide sequence ID" value="NZ_CZBU01000002.1"/>
</dbReference>
<dbReference type="GO" id="GO:0006427">
    <property type="term" value="P:histidyl-tRNA aminoacylation"/>
    <property type="evidence" value="ECO:0007669"/>
    <property type="project" value="TreeGrafter"/>
</dbReference>
<keyword evidence="5 9" id="KW-0963">Cytoplasm</keyword>
<keyword evidence="7 9" id="KW-0368">Histidine biosynthesis</keyword>
<comment type="subunit">
    <text evidence="9">Heteromultimer composed of HisG and HisZ subunits.</text>
</comment>
<dbReference type="Gene3D" id="3.30.930.10">
    <property type="entry name" value="Bira Bifunctional Protein, Domain 2"/>
    <property type="match status" value="1"/>
</dbReference>
<evidence type="ECO:0000256" key="5">
    <source>
        <dbReference type="ARBA" id="ARBA00022490"/>
    </source>
</evidence>
<comment type="subcellular location">
    <subcellularLocation>
        <location evidence="1 9">Cytoplasm</location>
    </subcellularLocation>
</comment>
<organism evidence="12 13">
    <name type="scientific">Lachnospira eligens</name>
    <dbReference type="NCBI Taxonomy" id="39485"/>
    <lineage>
        <taxon>Bacteria</taxon>
        <taxon>Bacillati</taxon>
        <taxon>Bacillota</taxon>
        <taxon>Clostridia</taxon>
        <taxon>Lachnospirales</taxon>
        <taxon>Lachnospiraceae</taxon>
        <taxon>Lachnospira</taxon>
    </lineage>
</organism>
<evidence type="ECO:0000256" key="10">
    <source>
        <dbReference type="PIRSR" id="PIRSR001549-1"/>
    </source>
</evidence>
<comment type="pathway">
    <text evidence="2 9">Amino-acid biosynthesis; L-histidine biosynthesis; L-histidine from 5-phospho-alpha-D-ribose 1-diphosphate: step 1/9.</text>
</comment>
<dbReference type="NCBIfam" id="TIGR00443">
    <property type="entry name" value="hisZ_biosyn_reg"/>
    <property type="match status" value="1"/>
</dbReference>
<evidence type="ECO:0000256" key="7">
    <source>
        <dbReference type="ARBA" id="ARBA00023102"/>
    </source>
</evidence>
<evidence type="ECO:0000256" key="3">
    <source>
        <dbReference type="ARBA" id="ARBA00005539"/>
    </source>
</evidence>
<dbReference type="GO" id="GO:0140096">
    <property type="term" value="F:catalytic activity, acting on a protein"/>
    <property type="evidence" value="ECO:0007669"/>
    <property type="project" value="UniProtKB-ARBA"/>
</dbReference>
<dbReference type="InterPro" id="IPR041715">
    <property type="entry name" value="HisRS-like_core"/>
</dbReference>
<dbReference type="CDD" id="cd00773">
    <property type="entry name" value="HisRS-like_core"/>
    <property type="match status" value="1"/>
</dbReference>
<dbReference type="GO" id="GO:0000105">
    <property type="term" value="P:L-histidine biosynthetic process"/>
    <property type="evidence" value="ECO:0007669"/>
    <property type="project" value="UniProtKB-UniRule"/>
</dbReference>
<evidence type="ECO:0000256" key="9">
    <source>
        <dbReference type="HAMAP-Rule" id="MF_00125"/>
    </source>
</evidence>
<evidence type="ECO:0000256" key="8">
    <source>
        <dbReference type="ARBA" id="ARBA00025246"/>
    </source>
</evidence>
<feature type="binding site" evidence="10">
    <location>
        <position position="130"/>
    </location>
    <ligand>
        <name>L-histidine</name>
        <dbReference type="ChEBI" id="CHEBI:57595"/>
    </ligand>
</feature>
<accession>A0A174YR47</accession>
<feature type="binding site" evidence="10">
    <location>
        <begin position="275"/>
        <end position="276"/>
    </location>
    <ligand>
        <name>L-histidine</name>
        <dbReference type="ChEBI" id="CHEBI:57595"/>
    </ligand>
</feature>
<feature type="domain" description="Class II Histidinyl-tRNA synthetase (HisRS)-like catalytic core" evidence="11">
    <location>
        <begin position="11"/>
        <end position="321"/>
    </location>
</feature>
<dbReference type="HAMAP" id="MF_00125">
    <property type="entry name" value="HisZ"/>
    <property type="match status" value="1"/>
</dbReference>
<protein>
    <recommendedName>
        <fullName evidence="4 9">ATP phosphoribosyltransferase regulatory subunit</fullName>
    </recommendedName>
</protein>
<evidence type="ECO:0000313" key="13">
    <source>
        <dbReference type="Proteomes" id="UP000095621"/>
    </source>
</evidence>
<comment type="similarity">
    <text evidence="3 9">Belongs to the class-II aminoacyl-tRNA synthetase family. HisZ subfamily.</text>
</comment>
<dbReference type="EMBL" id="CZBU01000002">
    <property type="protein sequence ID" value="CUQ76162.1"/>
    <property type="molecule type" value="Genomic_DNA"/>
</dbReference>
<comment type="function">
    <text evidence="8 9">Required for the first step of histidine biosynthesis. May allow the feedback regulation of ATP phosphoribosyltransferase activity by histidine.</text>
</comment>
<dbReference type="GO" id="GO:0004821">
    <property type="term" value="F:histidine-tRNA ligase activity"/>
    <property type="evidence" value="ECO:0007669"/>
    <property type="project" value="TreeGrafter"/>
</dbReference>
<evidence type="ECO:0000256" key="1">
    <source>
        <dbReference type="ARBA" id="ARBA00004496"/>
    </source>
</evidence>
<dbReference type="GO" id="GO:0016757">
    <property type="term" value="F:glycosyltransferase activity"/>
    <property type="evidence" value="ECO:0007669"/>
    <property type="project" value="UniProtKB-KW"/>
</dbReference>
<dbReference type="InterPro" id="IPR004516">
    <property type="entry name" value="HisRS/HisZ"/>
</dbReference>
<dbReference type="Pfam" id="PF13393">
    <property type="entry name" value="tRNA-synt_His"/>
    <property type="match status" value="1"/>
</dbReference>
<sequence>MKKDLLHTPEGVRDIYSTECAEKKVIENRLHDVCASYGYNDIQTPSIEFFDVFNKERGSVPSNEMFKLFDRYGNTLVLRPDMTPSIARATAKYFEDRVLPVKLCYLGNTFINVSKYYQGRLKENTMLGAELINDNSLAADYEIISMVIDCMLSAGLTEFQVELGNVAFFNGLLHKAGITGDSAEELLRLIKDKNYFGVEELLDSLNIDDAVAKALLELPQLFGGTEVLEKAKSLTDEKECIQAVNRLEELYELLKNNNYDKYISFDLGDLSEHAYYTGIIFHAYTFGTGEPVVNGGRYDKLLGQFGCDKASIGFSITIDRLIAALNRQNIHIPHDANGTLLVYNADRLGDAINVSKKLRSTGVNVCMIEYKDSKSDSQYIEYAKESSLVNVAFIDDEYASDSTIRVIDESGKNERAAVKSLVGGTF</sequence>
<evidence type="ECO:0000256" key="6">
    <source>
        <dbReference type="ARBA" id="ARBA00022605"/>
    </source>
</evidence>
<keyword evidence="12" id="KW-0808">Transferase</keyword>
<reference evidence="12 13" key="1">
    <citation type="submission" date="2015-09" db="EMBL/GenBank/DDBJ databases">
        <authorList>
            <consortium name="Pathogen Informatics"/>
        </authorList>
    </citation>
    <scope>NUCLEOTIDE SEQUENCE [LARGE SCALE GENOMIC DNA]</scope>
    <source>
        <strain evidence="12 13">2789STDY5834875</strain>
    </source>
</reference>
<dbReference type="Proteomes" id="UP000095621">
    <property type="component" value="Unassembled WGS sequence"/>
</dbReference>
<dbReference type="InterPro" id="IPR004517">
    <property type="entry name" value="HisZ"/>
</dbReference>
<dbReference type="AlphaFoldDB" id="A0A174YR47"/>
<proteinExistence type="inferred from homology"/>
<dbReference type="InterPro" id="IPR045864">
    <property type="entry name" value="aa-tRNA-synth_II/BPL/LPL"/>
</dbReference>
<keyword evidence="12" id="KW-0328">Glycosyltransferase</keyword>
<evidence type="ECO:0000259" key="11">
    <source>
        <dbReference type="Pfam" id="PF13393"/>
    </source>
</evidence>
<comment type="miscellaneous">
    <text evidence="9">This function is generally fulfilled by the C-terminal part of HisG, which is missing in some bacteria such as this one.</text>
</comment>
<feature type="binding site" evidence="10">
    <location>
        <begin position="81"/>
        <end position="83"/>
    </location>
    <ligand>
        <name>L-histidine</name>
        <dbReference type="ChEBI" id="CHEBI:57595"/>
    </ligand>
</feature>
<dbReference type="UniPathway" id="UPA00031">
    <property type="reaction ID" value="UER00006"/>
</dbReference>
<keyword evidence="6 9" id="KW-0028">Amino-acid biosynthesis</keyword>